<keyword evidence="2" id="KW-0474">Menaquinone biosynthesis</keyword>
<dbReference type="GO" id="GO:0009234">
    <property type="term" value="P:menaquinone biosynthetic process"/>
    <property type="evidence" value="ECO:0007669"/>
    <property type="project" value="UniProtKB-KW"/>
</dbReference>
<dbReference type="GO" id="GO:0031956">
    <property type="term" value="F:medium-chain fatty acid-CoA ligase activity"/>
    <property type="evidence" value="ECO:0007669"/>
    <property type="project" value="TreeGrafter"/>
</dbReference>
<proteinExistence type="inferred from homology"/>
<dbReference type="InterPro" id="IPR042099">
    <property type="entry name" value="ANL_N_sf"/>
</dbReference>
<evidence type="ECO:0000256" key="1">
    <source>
        <dbReference type="ARBA" id="ARBA00006432"/>
    </source>
</evidence>
<feature type="domain" description="AMP-binding enzyme C-terminal" evidence="7">
    <location>
        <begin position="361"/>
        <end position="430"/>
    </location>
</feature>
<dbReference type="SUPFAM" id="SSF56801">
    <property type="entry name" value="Acetyl-CoA synthetase-like"/>
    <property type="match status" value="1"/>
</dbReference>
<dbReference type="PANTHER" id="PTHR43201:SF5">
    <property type="entry name" value="MEDIUM-CHAIN ACYL-COA LIGASE ACSF2, MITOCHONDRIAL"/>
    <property type="match status" value="1"/>
</dbReference>
<dbReference type="InterPro" id="IPR010192">
    <property type="entry name" value="MenE"/>
</dbReference>
<dbReference type="InterPro" id="IPR020845">
    <property type="entry name" value="AMP-binding_CS"/>
</dbReference>
<evidence type="ECO:0000256" key="2">
    <source>
        <dbReference type="ARBA" id="ARBA00022428"/>
    </source>
</evidence>
<reference evidence="8" key="1">
    <citation type="submission" date="2018-05" db="EMBL/GenBank/DDBJ databases">
        <authorList>
            <person name="Lanie J.A."/>
            <person name="Ng W.-L."/>
            <person name="Kazmierczak K.M."/>
            <person name="Andrzejewski T.M."/>
            <person name="Davidsen T.M."/>
            <person name="Wayne K.J."/>
            <person name="Tettelin H."/>
            <person name="Glass J.I."/>
            <person name="Rusch D."/>
            <person name="Podicherti R."/>
            <person name="Tsui H.-C.T."/>
            <person name="Winkler M.E."/>
        </authorList>
    </citation>
    <scope>NUCLEOTIDE SEQUENCE</scope>
</reference>
<evidence type="ECO:0000259" key="7">
    <source>
        <dbReference type="Pfam" id="PF13193"/>
    </source>
</evidence>
<dbReference type="PANTHER" id="PTHR43201">
    <property type="entry name" value="ACYL-COA SYNTHETASE"/>
    <property type="match status" value="1"/>
</dbReference>
<evidence type="ECO:0000256" key="5">
    <source>
        <dbReference type="ARBA" id="ARBA00022840"/>
    </source>
</evidence>
<comment type="similarity">
    <text evidence="1">Belongs to the ATP-dependent AMP-binding enzyme family.</text>
</comment>
<dbReference type="GO" id="GO:0008756">
    <property type="term" value="F:o-succinylbenzoate-CoA ligase activity"/>
    <property type="evidence" value="ECO:0007669"/>
    <property type="project" value="InterPro"/>
</dbReference>
<protein>
    <recommendedName>
        <fullName evidence="9">AMP-dependent synthetase/ligase domain-containing protein</fullName>
    </recommendedName>
</protein>
<gene>
    <name evidence="8" type="ORF">METZ01_LOCUS78458</name>
</gene>
<dbReference type="CDD" id="cd17630">
    <property type="entry name" value="OSB_MenE-like"/>
    <property type="match status" value="1"/>
</dbReference>
<dbReference type="GO" id="GO:0006631">
    <property type="term" value="P:fatty acid metabolic process"/>
    <property type="evidence" value="ECO:0007669"/>
    <property type="project" value="TreeGrafter"/>
</dbReference>
<evidence type="ECO:0000256" key="3">
    <source>
        <dbReference type="ARBA" id="ARBA00022598"/>
    </source>
</evidence>
<feature type="domain" description="AMP-dependent synthetase/ligase" evidence="6">
    <location>
        <begin position="3"/>
        <end position="269"/>
    </location>
</feature>
<dbReference type="PROSITE" id="PS00455">
    <property type="entry name" value="AMP_BINDING"/>
    <property type="match status" value="1"/>
</dbReference>
<keyword evidence="4" id="KW-0547">Nucleotide-binding</keyword>
<dbReference type="Gene3D" id="3.30.300.30">
    <property type="match status" value="1"/>
</dbReference>
<keyword evidence="3" id="KW-0436">Ligase</keyword>
<dbReference type="Pfam" id="PF13193">
    <property type="entry name" value="AMP-binding_C"/>
    <property type="match status" value="1"/>
</dbReference>
<dbReference type="AlphaFoldDB" id="A0A381UCC3"/>
<evidence type="ECO:0000259" key="6">
    <source>
        <dbReference type="Pfam" id="PF00501"/>
    </source>
</evidence>
<dbReference type="InterPro" id="IPR045851">
    <property type="entry name" value="AMP-bd_C_sf"/>
</dbReference>
<keyword evidence="5" id="KW-0067">ATP-binding</keyword>
<evidence type="ECO:0000256" key="4">
    <source>
        <dbReference type="ARBA" id="ARBA00022741"/>
    </source>
</evidence>
<accession>A0A381UCC3</accession>
<name>A0A381UCC3_9ZZZZ</name>
<dbReference type="Pfam" id="PF00501">
    <property type="entry name" value="AMP-binding"/>
    <property type="match status" value="1"/>
</dbReference>
<evidence type="ECO:0000313" key="8">
    <source>
        <dbReference type="EMBL" id="SVA25604.1"/>
    </source>
</evidence>
<dbReference type="NCBIfam" id="TIGR01923">
    <property type="entry name" value="menE"/>
    <property type="match status" value="1"/>
</dbReference>
<evidence type="ECO:0008006" key="9">
    <source>
        <dbReference type="Google" id="ProtNLM"/>
    </source>
</evidence>
<sequence>MINDERSWSFLEFFSETHTLSKSFKINSQERIILCSENQEFVLKSILALWMLGAVAVPLNPKFPHSQKNELIQKIDGIDDANLSADFHRLLQKNTTRSDQLKYEAKPQIQHLIDPEAWATIFFTSGSTGSPKAVVHSLSSHFFSALGANELMPLYPGDRWLLSLPLYHVGGLAIFFRTLLSGAAMVIPSKNKSLVETLQSRKVTHLSLVPTQLQRLLQTSQGKDNLRRLKIILLGGAPIPQTLLEQTSELGLNVQTTYGSTEMASQVSTGKSEPYLVLPFREVRIAADNEIEVRGKTRFLGYLDEAGLHRPFDKNGWFKTGDLGAWCIKDPKIQGCKDSLTIFGRKDNMFISGGENVHPEEIERCLLQFQNIEQAIVVPVKDSEFGERPVAFVKSAESASESELRQFLEKRLTSFKVPDLFLPWPELVETDLKPDRNALSKLAQIRFDQRQKGHTKNDGNTAIFNQWLNQFPLGWMRVALSEGRQIFLLLDLRKKENFRCLYVRANSREEVMEWLLAAENRKLLEAQNDETSKLGTSPRWFPAPEMKRGAVRESFEIVRLLADELPENKIPLYDARDRGTFKMLFLPQKKLRKIYKIKQYSSSLDPQHLSDLAAAFKKGWNWEYPQAVFQSAVWLPKFNRMYLLRCLYRHSASGKKFLGWKVQFMRELSNSEKVEHPFWELNQEEEIILENELYQSGLFSTDDLLKSNTPPKERKRRADFQRKIDNLFD</sequence>
<dbReference type="InterPro" id="IPR025110">
    <property type="entry name" value="AMP-bd_C"/>
</dbReference>
<dbReference type="Gene3D" id="3.40.50.12780">
    <property type="entry name" value="N-terminal domain of ligase-like"/>
    <property type="match status" value="1"/>
</dbReference>
<dbReference type="InterPro" id="IPR000873">
    <property type="entry name" value="AMP-dep_synth/lig_dom"/>
</dbReference>
<dbReference type="GO" id="GO:0005524">
    <property type="term" value="F:ATP binding"/>
    <property type="evidence" value="ECO:0007669"/>
    <property type="project" value="UniProtKB-KW"/>
</dbReference>
<dbReference type="EMBL" id="UINC01006118">
    <property type="protein sequence ID" value="SVA25604.1"/>
    <property type="molecule type" value="Genomic_DNA"/>
</dbReference>
<organism evidence="8">
    <name type="scientific">marine metagenome</name>
    <dbReference type="NCBI Taxonomy" id="408172"/>
    <lineage>
        <taxon>unclassified sequences</taxon>
        <taxon>metagenomes</taxon>
        <taxon>ecological metagenomes</taxon>
    </lineage>
</organism>